<evidence type="ECO:0000256" key="2">
    <source>
        <dbReference type="ARBA" id="ARBA00022842"/>
    </source>
</evidence>
<evidence type="ECO:0000256" key="3">
    <source>
        <dbReference type="ARBA" id="ARBA00023239"/>
    </source>
</evidence>
<dbReference type="AlphaFoldDB" id="A0AAV0GNI9"/>
<keyword evidence="3" id="KW-0456">Lyase</keyword>
<evidence type="ECO:0000256" key="1">
    <source>
        <dbReference type="ARBA" id="ARBA00001946"/>
    </source>
</evidence>
<gene>
    <name evidence="4" type="ORF">LITE_LOCUS20</name>
</gene>
<evidence type="ECO:0000313" key="5">
    <source>
        <dbReference type="Proteomes" id="UP001154282"/>
    </source>
</evidence>
<organism evidence="4 5">
    <name type="scientific">Linum tenue</name>
    <dbReference type="NCBI Taxonomy" id="586396"/>
    <lineage>
        <taxon>Eukaryota</taxon>
        <taxon>Viridiplantae</taxon>
        <taxon>Streptophyta</taxon>
        <taxon>Embryophyta</taxon>
        <taxon>Tracheophyta</taxon>
        <taxon>Spermatophyta</taxon>
        <taxon>Magnoliopsida</taxon>
        <taxon>eudicotyledons</taxon>
        <taxon>Gunneridae</taxon>
        <taxon>Pentapetalae</taxon>
        <taxon>rosids</taxon>
        <taxon>fabids</taxon>
        <taxon>Malpighiales</taxon>
        <taxon>Linaceae</taxon>
        <taxon>Linum</taxon>
    </lineage>
</organism>
<dbReference type="Gene3D" id="1.50.10.160">
    <property type="match status" value="1"/>
</dbReference>
<dbReference type="InterPro" id="IPR008930">
    <property type="entry name" value="Terpenoid_cyclase/PrenylTrfase"/>
</dbReference>
<reference evidence="4" key="1">
    <citation type="submission" date="2022-08" db="EMBL/GenBank/DDBJ databases">
        <authorList>
            <person name="Gutierrez-Valencia J."/>
        </authorList>
    </citation>
    <scope>NUCLEOTIDE SEQUENCE</scope>
</reference>
<proteinExistence type="predicted"/>
<accession>A0AAV0GNI9</accession>
<dbReference type="EMBL" id="CAMGYJ010000002">
    <property type="protein sequence ID" value="CAI0374033.1"/>
    <property type="molecule type" value="Genomic_DNA"/>
</dbReference>
<dbReference type="GO" id="GO:0000287">
    <property type="term" value="F:magnesium ion binding"/>
    <property type="evidence" value="ECO:0007669"/>
    <property type="project" value="TreeGrafter"/>
</dbReference>
<comment type="cofactor">
    <cofactor evidence="1">
        <name>Mg(2+)</name>
        <dbReference type="ChEBI" id="CHEBI:18420"/>
    </cofactor>
</comment>
<dbReference type="PANTHER" id="PTHR31739">
    <property type="entry name" value="ENT-COPALYL DIPHOSPHATE SYNTHASE, CHLOROPLASTIC"/>
    <property type="match status" value="1"/>
</dbReference>
<dbReference type="GO" id="GO:0010333">
    <property type="term" value="F:terpene synthase activity"/>
    <property type="evidence" value="ECO:0007669"/>
    <property type="project" value="InterPro"/>
</dbReference>
<dbReference type="InterPro" id="IPR050148">
    <property type="entry name" value="Terpene_synthase-like"/>
</dbReference>
<dbReference type="PANTHER" id="PTHR31739:SF3">
    <property type="entry name" value="ENT-KAUR-16-ENE SYNTHASE, CHLOROPLASTIC"/>
    <property type="match status" value="1"/>
</dbReference>
<dbReference type="GO" id="GO:0009686">
    <property type="term" value="P:gibberellin biosynthetic process"/>
    <property type="evidence" value="ECO:0007669"/>
    <property type="project" value="TreeGrafter"/>
</dbReference>
<dbReference type="GO" id="GO:0009507">
    <property type="term" value="C:chloroplast"/>
    <property type="evidence" value="ECO:0007669"/>
    <property type="project" value="TreeGrafter"/>
</dbReference>
<dbReference type="Proteomes" id="UP001154282">
    <property type="component" value="Unassembled WGS sequence"/>
</dbReference>
<keyword evidence="2" id="KW-0460">Magnesium</keyword>
<keyword evidence="5" id="KW-1185">Reference proteome</keyword>
<comment type="caution">
    <text evidence="4">The sequence shown here is derived from an EMBL/GenBank/DDBJ whole genome shotgun (WGS) entry which is preliminary data.</text>
</comment>
<evidence type="ECO:0000313" key="4">
    <source>
        <dbReference type="EMBL" id="CAI0374033.1"/>
    </source>
</evidence>
<protein>
    <submittedName>
        <fullName evidence="4">Uncharacterized protein</fullName>
    </submittedName>
</protein>
<dbReference type="SUPFAM" id="SSF48239">
    <property type="entry name" value="Terpenoid cyclases/Protein prenyltransferases"/>
    <property type="match status" value="1"/>
</dbReference>
<name>A0AAV0GNI9_9ROSI</name>
<sequence>MFDEARISVSAYDTAWMAMVPAPTTTSSMEEDSPFFPQCGKWILENQLSDGSWGLPLLHRHPFLTKDALSSTLACILALHRWGLGEQGIAKEFMRVSAASLPIGERSIAAQVV</sequence>